<gene>
    <name evidence="1" type="ORF">NW762_008541</name>
</gene>
<dbReference type="AlphaFoldDB" id="A0A9W8RWN3"/>
<organism evidence="1 2">
    <name type="scientific">Fusarium torreyae</name>
    <dbReference type="NCBI Taxonomy" id="1237075"/>
    <lineage>
        <taxon>Eukaryota</taxon>
        <taxon>Fungi</taxon>
        <taxon>Dikarya</taxon>
        <taxon>Ascomycota</taxon>
        <taxon>Pezizomycotina</taxon>
        <taxon>Sordariomycetes</taxon>
        <taxon>Hypocreomycetidae</taxon>
        <taxon>Hypocreales</taxon>
        <taxon>Nectriaceae</taxon>
        <taxon>Fusarium</taxon>
    </lineage>
</organism>
<keyword evidence="2" id="KW-1185">Reference proteome</keyword>
<dbReference type="OrthoDB" id="4967419at2759"/>
<sequence>MSISSLSHKVRNVFGRKPVEFGPAHPNSYPVFITAELIKAALPVFSDQKKRWPEDPEYRVMLVMVKVPYKMCPPRMVNAMPPDVPGKHPHLVAVALGRFRRTPEHPGGELSGIALSDWNQVSVAFDLKPREAPSVFPVGYPETLS</sequence>
<proteinExistence type="predicted"/>
<accession>A0A9W8RWN3</accession>
<comment type="caution">
    <text evidence="1">The sequence shown here is derived from an EMBL/GenBank/DDBJ whole genome shotgun (WGS) entry which is preliminary data.</text>
</comment>
<evidence type="ECO:0000313" key="2">
    <source>
        <dbReference type="Proteomes" id="UP001152049"/>
    </source>
</evidence>
<reference evidence="1" key="1">
    <citation type="submission" date="2022-09" db="EMBL/GenBank/DDBJ databases">
        <title>Fusarium specimens isolated from Avocado Roots.</title>
        <authorList>
            <person name="Stajich J."/>
            <person name="Roper C."/>
            <person name="Heimlech-Rivalta G."/>
        </authorList>
    </citation>
    <scope>NUCLEOTIDE SEQUENCE</scope>
    <source>
        <strain evidence="1">CF00136</strain>
    </source>
</reference>
<dbReference type="EMBL" id="JAOQAZ010000017">
    <property type="protein sequence ID" value="KAJ4257418.1"/>
    <property type="molecule type" value="Genomic_DNA"/>
</dbReference>
<name>A0A9W8RWN3_9HYPO</name>
<protein>
    <submittedName>
        <fullName evidence="1">Uncharacterized protein</fullName>
    </submittedName>
</protein>
<dbReference type="Proteomes" id="UP001152049">
    <property type="component" value="Unassembled WGS sequence"/>
</dbReference>
<evidence type="ECO:0000313" key="1">
    <source>
        <dbReference type="EMBL" id="KAJ4257418.1"/>
    </source>
</evidence>